<protein>
    <recommendedName>
        <fullName evidence="1">Pyrrolo-quinoline quinone repeat domain-containing protein</fullName>
    </recommendedName>
</protein>
<dbReference type="PANTHER" id="PTHR34512:SF30">
    <property type="entry name" value="OUTER MEMBRANE PROTEIN ASSEMBLY FACTOR BAMB"/>
    <property type="match status" value="1"/>
</dbReference>
<sequence length="199" mass="21934">MTTRRTLWATVLVTGLVLVSAGPTRAGQDAEADRFWPQWRGPYQTGVSQTATPPLEWSETTNIKWKIEVPGLGAATPVVWGDRLFLLTAVPLGVPREEQHQYRGALPERDVHRYVVLAIDRRDGSILWERAAEEHQPHEGTNPLSGTYASSSAVTDGESVIAFFESNGLYVYDMDGNPVWDVGLGDKRGMTERGEGTSP</sequence>
<organism evidence="2">
    <name type="scientific">marine metagenome</name>
    <dbReference type="NCBI Taxonomy" id="408172"/>
    <lineage>
        <taxon>unclassified sequences</taxon>
        <taxon>metagenomes</taxon>
        <taxon>ecological metagenomes</taxon>
    </lineage>
</organism>
<dbReference type="InterPro" id="IPR015943">
    <property type="entry name" value="WD40/YVTN_repeat-like_dom_sf"/>
</dbReference>
<proteinExistence type="predicted"/>
<gene>
    <name evidence="2" type="ORF">METZ01_LOCUS464268</name>
</gene>
<dbReference type="Gene3D" id="2.130.10.10">
    <property type="entry name" value="YVTN repeat-like/Quinoprotein amine dehydrogenase"/>
    <property type="match status" value="1"/>
</dbReference>
<evidence type="ECO:0000259" key="1">
    <source>
        <dbReference type="Pfam" id="PF13360"/>
    </source>
</evidence>
<feature type="non-terminal residue" evidence="2">
    <location>
        <position position="199"/>
    </location>
</feature>
<dbReference type="InterPro" id="IPR002372">
    <property type="entry name" value="PQQ_rpt_dom"/>
</dbReference>
<feature type="domain" description="Pyrrolo-quinoline quinone repeat" evidence="1">
    <location>
        <begin position="59"/>
        <end position="192"/>
    </location>
</feature>
<dbReference type="AlphaFoldDB" id="A0A383AUS3"/>
<dbReference type="Pfam" id="PF13360">
    <property type="entry name" value="PQQ_2"/>
    <property type="match status" value="1"/>
</dbReference>
<dbReference type="EMBL" id="UINC01195034">
    <property type="protein sequence ID" value="SVE11414.1"/>
    <property type="molecule type" value="Genomic_DNA"/>
</dbReference>
<name>A0A383AUS3_9ZZZZ</name>
<evidence type="ECO:0000313" key="2">
    <source>
        <dbReference type="EMBL" id="SVE11414.1"/>
    </source>
</evidence>
<accession>A0A383AUS3</accession>
<dbReference type="InterPro" id="IPR011047">
    <property type="entry name" value="Quinoprotein_ADH-like_sf"/>
</dbReference>
<dbReference type="PANTHER" id="PTHR34512">
    <property type="entry name" value="CELL SURFACE PROTEIN"/>
    <property type="match status" value="1"/>
</dbReference>
<reference evidence="2" key="1">
    <citation type="submission" date="2018-05" db="EMBL/GenBank/DDBJ databases">
        <authorList>
            <person name="Lanie J.A."/>
            <person name="Ng W.-L."/>
            <person name="Kazmierczak K.M."/>
            <person name="Andrzejewski T.M."/>
            <person name="Davidsen T.M."/>
            <person name="Wayne K.J."/>
            <person name="Tettelin H."/>
            <person name="Glass J.I."/>
            <person name="Rusch D."/>
            <person name="Podicherti R."/>
            <person name="Tsui H.-C.T."/>
            <person name="Winkler M.E."/>
        </authorList>
    </citation>
    <scope>NUCLEOTIDE SEQUENCE</scope>
</reference>
<dbReference type="SUPFAM" id="SSF50998">
    <property type="entry name" value="Quinoprotein alcohol dehydrogenase-like"/>
    <property type="match status" value="1"/>
</dbReference>